<evidence type="ECO:0000256" key="1">
    <source>
        <dbReference type="ARBA" id="ARBA00004170"/>
    </source>
</evidence>
<comment type="caution">
    <text evidence="10">The sequence shown here is derived from an EMBL/GenBank/DDBJ whole genome shotgun (WGS) entry which is preliminary data.</text>
</comment>
<keyword evidence="6" id="KW-0472">Membrane</keyword>
<evidence type="ECO:0008006" key="12">
    <source>
        <dbReference type="Google" id="ProtNLM"/>
    </source>
</evidence>
<dbReference type="InterPro" id="IPR058192">
    <property type="entry name" value="WHD_ROQ1-like"/>
</dbReference>
<dbReference type="Pfam" id="PF00931">
    <property type="entry name" value="NB-ARC"/>
    <property type="match status" value="1"/>
</dbReference>
<evidence type="ECO:0000256" key="3">
    <source>
        <dbReference type="ARBA" id="ARBA00022737"/>
    </source>
</evidence>
<dbReference type="PRINTS" id="PR00364">
    <property type="entry name" value="DISEASERSIST"/>
</dbReference>
<dbReference type="SUPFAM" id="SSF52058">
    <property type="entry name" value="L domain-like"/>
    <property type="match status" value="1"/>
</dbReference>
<name>A0AAV9MNF1_9SOLN</name>
<protein>
    <recommendedName>
        <fullName evidence="12">TMV resistance protein N</fullName>
    </recommendedName>
</protein>
<gene>
    <name evidence="10" type="ORF">R3W88_003220</name>
</gene>
<dbReference type="GO" id="GO:0005524">
    <property type="term" value="F:ATP binding"/>
    <property type="evidence" value="ECO:0007669"/>
    <property type="project" value="UniProtKB-KW"/>
</dbReference>
<dbReference type="Pfam" id="PF23282">
    <property type="entry name" value="WHD_ROQ1"/>
    <property type="match status" value="1"/>
</dbReference>
<reference evidence="10 11" key="1">
    <citation type="submission" date="2023-10" db="EMBL/GenBank/DDBJ databases">
        <title>Genome-Wide Identification Analysis in wild type Solanum Pinnatisectum Reveals Some Genes Defensing Phytophthora Infestans.</title>
        <authorList>
            <person name="Sun C."/>
        </authorList>
    </citation>
    <scope>NUCLEOTIDE SEQUENCE [LARGE SCALE GENOMIC DNA]</scope>
    <source>
        <strain evidence="10">LQN</strain>
        <tissue evidence="10">Leaf</tissue>
    </source>
</reference>
<dbReference type="InterPro" id="IPR044974">
    <property type="entry name" value="Disease_R_plants"/>
</dbReference>
<dbReference type="Gene3D" id="3.40.50.300">
    <property type="entry name" value="P-loop containing nucleotide triphosphate hydrolases"/>
    <property type="match status" value="1"/>
</dbReference>
<dbReference type="GO" id="GO:0016020">
    <property type="term" value="C:membrane"/>
    <property type="evidence" value="ECO:0007669"/>
    <property type="project" value="UniProtKB-SubCell"/>
</dbReference>
<evidence type="ECO:0000259" key="9">
    <source>
        <dbReference type="Pfam" id="PF23286"/>
    </source>
</evidence>
<evidence type="ECO:0000256" key="6">
    <source>
        <dbReference type="ARBA" id="ARBA00023136"/>
    </source>
</evidence>
<dbReference type="EMBL" id="JAWPEI010000001">
    <property type="protein sequence ID" value="KAK4739523.1"/>
    <property type="molecule type" value="Genomic_DNA"/>
</dbReference>
<dbReference type="SUPFAM" id="SSF52540">
    <property type="entry name" value="P-loop containing nucleoside triphosphate hydrolases"/>
    <property type="match status" value="1"/>
</dbReference>
<evidence type="ECO:0000259" key="8">
    <source>
        <dbReference type="Pfam" id="PF23282"/>
    </source>
</evidence>
<dbReference type="InterPro" id="IPR058546">
    <property type="entry name" value="RPS4B/Roq1-like_LRR"/>
</dbReference>
<dbReference type="GO" id="GO:0006952">
    <property type="term" value="P:defense response"/>
    <property type="evidence" value="ECO:0007669"/>
    <property type="project" value="InterPro"/>
</dbReference>
<dbReference type="Pfam" id="PF23286">
    <property type="entry name" value="LRR_13"/>
    <property type="match status" value="1"/>
</dbReference>
<dbReference type="InterPro" id="IPR002182">
    <property type="entry name" value="NB-ARC"/>
</dbReference>
<feature type="domain" description="Disease resistance protein RPS4B/Roq1-like leucine-rich repeats" evidence="9">
    <location>
        <begin position="378"/>
        <end position="580"/>
    </location>
</feature>
<evidence type="ECO:0000256" key="4">
    <source>
        <dbReference type="ARBA" id="ARBA00022821"/>
    </source>
</evidence>
<dbReference type="InterPro" id="IPR032675">
    <property type="entry name" value="LRR_dom_sf"/>
</dbReference>
<comment type="subcellular location">
    <subcellularLocation>
        <location evidence="1">Membrane</location>
        <topology evidence="1">Peripheral membrane protein</topology>
    </subcellularLocation>
</comment>
<sequence length="849" mass="96178">MINVISTRLSRPALYIASCSIGIHRRARPINSWVQADVSNNSNIGILVVCGIGGIGKTTLAKFAYNLNFGYFEISCFLANIRETSKLPNGLITLQKQLLSILLKNEKVKISSVDEGIIKIRNALCYRKVLLVLDDVDVPDLVEAIFDMKDWFGLGTLQVIGSSLAGKSKDVWRSAIEKLRDIPTNKIVDKLRLSYELLEDDHDQNLFLHLSCFFVWMKKDFVVCEFDTLEGLQNLIDRSLVTIDEYVNDIRMHQLVRDMGRDIVCREALTDPGKHSRLWHHANSYNVLGGKTVSTKFNKVQVNGSYKNFPKGLRWLCWSGFPEECIPNEFPMGSVVSIDMRYSSLKKFWNGFKFLQYLEILDVSHSYELVTTPDLSGLPNLEKLILEHCTKLINVDDTIGCLQKVILLNLKDCQKLKSLPDSICKLKCLVILDISGCSNIEYLPTELDKLTSLKELYADGINLGAQTRYSSLWSWARKQRVSPIVHEIHFPRSLHELDIANSNLSLDAFKNVDLGIVSLLTRLKLEGNPISNLPDSIKNLTRLKYLGISYCTKIKRLNWLPSNLSELNASGCISLEKVASNCAKGYPVEGYINGNKLIEVAGVFKLEPLENTGAQVLAFMGISNLQPMTSMMVSLVFGRVSNIVGKKYPSFVCDDVASLFSLSPNKLPPQILYHCGVFSTFLPGESVSNWFSYKFTDAADVYCTLPNNLNSHRTINGLSICFVYKCPEPYTNVGLYDGPAIWLRNQTKDLNWAFYPAWFGLPEDDQSGMMWLSYWKVENLFQQGDVIEVMGSPQFAEFKELGVKIFYLDEQTENYYDSNMMMSTKSNKPFEDILGYYFDDEVNTYYICI</sequence>
<dbReference type="Gene3D" id="1.10.8.430">
    <property type="entry name" value="Helical domain of apoptotic protease-activating factors"/>
    <property type="match status" value="1"/>
</dbReference>
<keyword evidence="5" id="KW-0175">Coiled coil</keyword>
<evidence type="ECO:0000256" key="5">
    <source>
        <dbReference type="ARBA" id="ARBA00023054"/>
    </source>
</evidence>
<dbReference type="PANTHER" id="PTHR11017">
    <property type="entry name" value="LEUCINE-RICH REPEAT-CONTAINING PROTEIN"/>
    <property type="match status" value="1"/>
</dbReference>
<dbReference type="AlphaFoldDB" id="A0AAV9MNF1"/>
<keyword evidence="4" id="KW-0611">Plant defense</keyword>
<evidence type="ECO:0000313" key="11">
    <source>
        <dbReference type="Proteomes" id="UP001311915"/>
    </source>
</evidence>
<feature type="domain" description="Disease resistance protein Roq1-like winged-helix" evidence="8">
    <location>
        <begin position="201"/>
        <end position="265"/>
    </location>
</feature>
<organism evidence="10 11">
    <name type="scientific">Solanum pinnatisectum</name>
    <name type="common">tansyleaf nightshade</name>
    <dbReference type="NCBI Taxonomy" id="50273"/>
    <lineage>
        <taxon>Eukaryota</taxon>
        <taxon>Viridiplantae</taxon>
        <taxon>Streptophyta</taxon>
        <taxon>Embryophyta</taxon>
        <taxon>Tracheophyta</taxon>
        <taxon>Spermatophyta</taxon>
        <taxon>Magnoliopsida</taxon>
        <taxon>eudicotyledons</taxon>
        <taxon>Gunneridae</taxon>
        <taxon>Pentapetalae</taxon>
        <taxon>asterids</taxon>
        <taxon>lamiids</taxon>
        <taxon>Solanales</taxon>
        <taxon>Solanaceae</taxon>
        <taxon>Solanoideae</taxon>
        <taxon>Solaneae</taxon>
        <taxon>Solanum</taxon>
    </lineage>
</organism>
<evidence type="ECO:0000313" key="10">
    <source>
        <dbReference type="EMBL" id="KAK4739523.1"/>
    </source>
</evidence>
<dbReference type="GO" id="GO:0043531">
    <property type="term" value="F:ADP binding"/>
    <property type="evidence" value="ECO:0007669"/>
    <property type="project" value="InterPro"/>
</dbReference>
<evidence type="ECO:0000256" key="2">
    <source>
        <dbReference type="ARBA" id="ARBA00022614"/>
    </source>
</evidence>
<proteinExistence type="predicted"/>
<dbReference type="Gene3D" id="3.80.10.10">
    <property type="entry name" value="Ribonuclease Inhibitor"/>
    <property type="match status" value="2"/>
</dbReference>
<dbReference type="PANTHER" id="PTHR11017:SF563">
    <property type="entry name" value="TMV RESISTANCE PROTEIN N-LIKE"/>
    <property type="match status" value="1"/>
</dbReference>
<accession>A0AAV9MNF1</accession>
<feature type="domain" description="NB-ARC" evidence="7">
    <location>
        <begin position="36"/>
        <end position="136"/>
    </location>
</feature>
<keyword evidence="11" id="KW-1185">Reference proteome</keyword>
<evidence type="ECO:0000259" key="7">
    <source>
        <dbReference type="Pfam" id="PF00931"/>
    </source>
</evidence>
<dbReference type="InterPro" id="IPR042197">
    <property type="entry name" value="Apaf_helical"/>
</dbReference>
<keyword evidence="3" id="KW-0677">Repeat</keyword>
<dbReference type="InterPro" id="IPR027417">
    <property type="entry name" value="P-loop_NTPase"/>
</dbReference>
<dbReference type="Proteomes" id="UP001311915">
    <property type="component" value="Unassembled WGS sequence"/>
</dbReference>
<keyword evidence="2" id="KW-0433">Leucine-rich repeat</keyword>